<dbReference type="PANTHER" id="PTHR46825">
    <property type="entry name" value="D-ALANYL-D-ALANINE-CARBOXYPEPTIDASE/ENDOPEPTIDASE AMPH"/>
    <property type="match status" value="1"/>
</dbReference>
<dbReference type="InterPro" id="IPR050491">
    <property type="entry name" value="AmpC-like"/>
</dbReference>
<dbReference type="Gene3D" id="3.40.710.10">
    <property type="entry name" value="DD-peptidase/beta-lactamase superfamily"/>
    <property type="match status" value="1"/>
</dbReference>
<evidence type="ECO:0000259" key="2">
    <source>
        <dbReference type="Pfam" id="PF00144"/>
    </source>
</evidence>
<name>E3CWU3_9BACT</name>
<feature type="chain" id="PRO_5003167203" evidence="1">
    <location>
        <begin position="21"/>
        <end position="502"/>
    </location>
</feature>
<dbReference type="PANTHER" id="PTHR46825:SF15">
    <property type="entry name" value="BETA-LACTAMASE-RELATED DOMAIN-CONTAINING PROTEIN"/>
    <property type="match status" value="1"/>
</dbReference>
<dbReference type="AlphaFoldDB" id="E3CWU3"/>
<evidence type="ECO:0000313" key="5">
    <source>
        <dbReference type="Proteomes" id="UP000005096"/>
    </source>
</evidence>
<evidence type="ECO:0000313" key="4">
    <source>
        <dbReference type="EMBL" id="EFQ23393.1"/>
    </source>
</evidence>
<keyword evidence="1" id="KW-0732">Signal</keyword>
<dbReference type="Gene3D" id="2.40.128.600">
    <property type="match status" value="1"/>
</dbReference>
<dbReference type="EMBL" id="CM001022">
    <property type="protein sequence ID" value="EFQ23393.1"/>
    <property type="molecule type" value="Genomic_DNA"/>
</dbReference>
<dbReference type="OrthoDB" id="9797709at2"/>
<dbReference type="SUPFAM" id="SSF56601">
    <property type="entry name" value="beta-lactamase/transpeptidase-like"/>
    <property type="match status" value="1"/>
</dbReference>
<dbReference type="InterPro" id="IPR001466">
    <property type="entry name" value="Beta-lactam-related"/>
</dbReference>
<organism evidence="4 5">
    <name type="scientific">Aminomonas paucivorans DSM 12260</name>
    <dbReference type="NCBI Taxonomy" id="584708"/>
    <lineage>
        <taxon>Bacteria</taxon>
        <taxon>Thermotogati</taxon>
        <taxon>Synergistota</taxon>
        <taxon>Synergistia</taxon>
        <taxon>Synergistales</taxon>
        <taxon>Synergistaceae</taxon>
        <taxon>Aminomonas</taxon>
    </lineage>
</organism>
<dbReference type="HOGENOM" id="CLU_020027_14_3_0"/>
<accession>E3CWU3</accession>
<dbReference type="STRING" id="584708.Apau_0966"/>
<dbReference type="Proteomes" id="UP000005096">
    <property type="component" value="Chromosome"/>
</dbReference>
<proteinExistence type="predicted"/>
<feature type="domain" description="Beta-lactamase-related" evidence="2">
    <location>
        <begin position="42"/>
        <end position="366"/>
    </location>
</feature>
<dbReference type="Pfam" id="PF00144">
    <property type="entry name" value="Beta-lactamase"/>
    <property type="match status" value="1"/>
</dbReference>
<keyword evidence="5" id="KW-1185">Reference proteome</keyword>
<sequence length="502" mass="55386">MRRLVWALAGLLWTVAAAWGAQDPVASMDRVLGRLEGEMEAQRKAFRIPGMAVAVVQDGKILFAKGYGVRRRGGAEPVTPETVFQVGSTTKAFTSALVALLVEKGALGWEDRVTDHLPAFRMYDPWVTREFQVRDLMAQHSGLPAYSGDLLSLLGFDRAAMIRALEFYRPVTSFRSTFAYVNHLWLVAAALYEAVAGESWEEGMKRRLLEPLGMGDSTLDRKGFLETENRVGLHRLRNGRLETIPEDWPFLDWAYLYGPAGGLNASVRDMAKWTVFQLSGKAGDRSLLKPETLAALHRPQTVAGDGSVFYCLGWVKTEAKPYPLVWHNGGTSGCHTLVQLVPEAGLGLVVLTNLEGTDFPEALGRRFADLWFGNPDRDWFGEARKALEEKPREAPVPSARPGRPLSAYQGTFENPVYGRIVVTHRDGSLRGIWGPRRTPLAFHPAGGDTFALEMGGTEPLGAAQFLFGEEGLSALYLEALDDTGMGRFERVVPPSRQGTPQR</sequence>
<reference evidence="4 5" key="1">
    <citation type="journal article" date="2010" name="Stand. Genomic Sci.">
        <title>Non-contiguous finished genome sequence of Aminomonas paucivorans type strain (GLU-3).</title>
        <authorList>
            <person name="Pitluck S."/>
            <person name="Yasawong M."/>
            <person name="Held B."/>
            <person name="Lapidus A."/>
            <person name="Nolan M."/>
            <person name="Copeland A."/>
            <person name="Lucas S."/>
            <person name="Del Rio T.G."/>
            <person name="Tice H."/>
            <person name="Cheng J.F."/>
            <person name="Chertkov O."/>
            <person name="Goodwin L."/>
            <person name="Tapia R."/>
            <person name="Han C."/>
            <person name="Liolios K."/>
            <person name="Ivanova N."/>
            <person name="Mavromatis K."/>
            <person name="Ovchinnikova G."/>
            <person name="Pati A."/>
            <person name="Chen A."/>
            <person name="Palaniappan K."/>
            <person name="Land M."/>
            <person name="Hauser L."/>
            <person name="Chang Y.J."/>
            <person name="Jeffries C.D."/>
            <person name="Pukall R."/>
            <person name="Spring S."/>
            <person name="Rohde M."/>
            <person name="Sikorski J."/>
            <person name="Goker M."/>
            <person name="Woyke T."/>
            <person name="Bristow J."/>
            <person name="Eisen J.A."/>
            <person name="Markowitz V."/>
            <person name="Hugenholtz P."/>
            <person name="Kyrpides N.C."/>
            <person name="Klenk H.P."/>
        </authorList>
    </citation>
    <scope>NUCLEOTIDE SEQUENCE [LARGE SCALE GENOMIC DNA]</scope>
    <source>
        <strain evidence="4 5">DSM 12260</strain>
    </source>
</reference>
<dbReference type="InterPro" id="IPR021860">
    <property type="entry name" value="Peptidase_S12_Pab87-rel_C"/>
</dbReference>
<dbReference type="Pfam" id="PF11954">
    <property type="entry name" value="DUF3471"/>
    <property type="match status" value="1"/>
</dbReference>
<dbReference type="RefSeq" id="WP_006300574.1">
    <property type="nucleotide sequence ID" value="NZ_CM001022.1"/>
</dbReference>
<gene>
    <name evidence="4" type="ORF">Apau_0966</name>
</gene>
<dbReference type="InterPro" id="IPR012338">
    <property type="entry name" value="Beta-lactam/transpept-like"/>
</dbReference>
<feature type="signal peptide" evidence="1">
    <location>
        <begin position="1"/>
        <end position="20"/>
    </location>
</feature>
<protein>
    <submittedName>
        <fullName evidence="4">Beta-lactamase</fullName>
    </submittedName>
</protein>
<feature type="domain" description="Peptidase S12 Pab87-related C-terminal" evidence="3">
    <location>
        <begin position="395"/>
        <end position="471"/>
    </location>
</feature>
<dbReference type="eggNOG" id="COG1680">
    <property type="taxonomic scope" value="Bacteria"/>
</dbReference>
<evidence type="ECO:0000259" key="3">
    <source>
        <dbReference type="Pfam" id="PF11954"/>
    </source>
</evidence>
<dbReference type="PaxDb" id="584708-Apau_0966"/>
<evidence type="ECO:0000256" key="1">
    <source>
        <dbReference type="SAM" id="SignalP"/>
    </source>
</evidence>